<proteinExistence type="predicted"/>
<evidence type="ECO:0000313" key="2">
    <source>
        <dbReference type="EMBL" id="CAD9538981.1"/>
    </source>
</evidence>
<feature type="region of interest" description="Disordered" evidence="1">
    <location>
        <begin position="292"/>
        <end position="320"/>
    </location>
</feature>
<reference evidence="2" key="1">
    <citation type="submission" date="2021-01" db="EMBL/GenBank/DDBJ databases">
        <authorList>
            <person name="Corre E."/>
            <person name="Pelletier E."/>
            <person name="Niang G."/>
            <person name="Scheremetjew M."/>
            <person name="Finn R."/>
            <person name="Kale V."/>
            <person name="Holt S."/>
            <person name="Cochrane G."/>
            <person name="Meng A."/>
            <person name="Brown T."/>
            <person name="Cohen L."/>
        </authorList>
    </citation>
    <scope>NUCLEOTIDE SEQUENCE</scope>
    <source>
        <strain evidence="2">UTEX LB 985</strain>
    </source>
</reference>
<sequence length="433" mass="47166">MPTLLRLLQPHANASLVHLTLVRRLQCVEPSPIGPPTGSPTSSGRAHGYHALPYCRGLRATRLSPPPPHHACLLHTTFSSAHLSPHSHHAVSCWTPKSPLDPWTHGPLLLCPQRVNLPMESEYWLDNVPLRSASGGLDRCFCRYVTAPLFLRAVPHVAALAAPPSALHLRTGLADVDAHAFDRSTWADGACVAARLETPHLSWASDVESWMRLACPSDAWSHLPTGSYVSSDAPRVLTFLQQRAASAATPHPPESAHADGGFRQGAGEAWSRQQGGAAPRLVISPLLDTAPTAPTEPLAVHAPNGSEPRAHSDTSLQPSKSWEGASVMTLLRLATDAHLIGLATEVYETRRSSFTRPLVARSMCIHRVATLDEYCPSFGDTFVRDLFKFFDGRNRCATTSRYAELRAQLAPEHPCKKLPHARQCREAFVEALL</sequence>
<evidence type="ECO:0000256" key="1">
    <source>
        <dbReference type="SAM" id="MobiDB-lite"/>
    </source>
</evidence>
<organism evidence="2">
    <name type="scientific">Haptolina brevifila</name>
    <dbReference type="NCBI Taxonomy" id="156173"/>
    <lineage>
        <taxon>Eukaryota</taxon>
        <taxon>Haptista</taxon>
        <taxon>Haptophyta</taxon>
        <taxon>Prymnesiophyceae</taxon>
        <taxon>Prymnesiales</taxon>
        <taxon>Prymnesiaceae</taxon>
        <taxon>Haptolina</taxon>
    </lineage>
</organism>
<feature type="region of interest" description="Disordered" evidence="1">
    <location>
        <begin position="244"/>
        <end position="274"/>
    </location>
</feature>
<protein>
    <submittedName>
        <fullName evidence="2">Uncharacterized protein</fullName>
    </submittedName>
</protein>
<gene>
    <name evidence="2" type="ORF">CBRE1094_LOCUS40786</name>
</gene>
<dbReference type="AlphaFoldDB" id="A0A7S2J697"/>
<name>A0A7S2J697_9EUKA</name>
<dbReference type="EMBL" id="HBGU01074830">
    <property type="protein sequence ID" value="CAD9538981.1"/>
    <property type="molecule type" value="Transcribed_RNA"/>
</dbReference>
<accession>A0A7S2J697</accession>